<keyword evidence="2" id="KW-1133">Transmembrane helix</keyword>
<evidence type="ECO:0000256" key="1">
    <source>
        <dbReference type="SAM" id="MobiDB-lite"/>
    </source>
</evidence>
<keyword evidence="2" id="KW-0812">Transmembrane</keyword>
<dbReference type="PANTHER" id="PTHR38396">
    <property type="entry name" value="TRANSMEMBRANE PROTEIN"/>
    <property type="match status" value="1"/>
</dbReference>
<dbReference type="AlphaFoldDB" id="A0AAN7ME33"/>
<proteinExistence type="predicted"/>
<reference evidence="3 4" key="1">
    <citation type="journal article" date="2023" name="Hortic Res">
        <title>Pangenome of water caltrop reveals structural variations and asymmetric subgenome divergence after allopolyploidization.</title>
        <authorList>
            <person name="Zhang X."/>
            <person name="Chen Y."/>
            <person name="Wang L."/>
            <person name="Yuan Y."/>
            <person name="Fang M."/>
            <person name="Shi L."/>
            <person name="Lu R."/>
            <person name="Comes H.P."/>
            <person name="Ma Y."/>
            <person name="Chen Y."/>
            <person name="Huang G."/>
            <person name="Zhou Y."/>
            <person name="Zheng Z."/>
            <person name="Qiu Y."/>
        </authorList>
    </citation>
    <scope>NUCLEOTIDE SEQUENCE [LARGE SCALE GENOMIC DNA]</scope>
    <source>
        <strain evidence="3">F231</strain>
    </source>
</reference>
<name>A0AAN7ME33_TRANT</name>
<feature type="transmembrane region" description="Helical" evidence="2">
    <location>
        <begin position="6"/>
        <end position="26"/>
    </location>
</feature>
<gene>
    <name evidence="3" type="ORF">SAY86_003381</name>
</gene>
<keyword evidence="2" id="KW-0472">Membrane</keyword>
<evidence type="ECO:0000313" key="4">
    <source>
        <dbReference type="Proteomes" id="UP001346149"/>
    </source>
</evidence>
<dbReference type="PANTHER" id="PTHR38396:SF1">
    <property type="entry name" value="TRANSMEMBRANE PROTEIN"/>
    <property type="match status" value="1"/>
</dbReference>
<dbReference type="EMBL" id="JAXQNO010000001">
    <property type="protein sequence ID" value="KAK4803564.1"/>
    <property type="molecule type" value="Genomic_DNA"/>
</dbReference>
<comment type="caution">
    <text evidence="3">The sequence shown here is derived from an EMBL/GenBank/DDBJ whole genome shotgun (WGS) entry which is preliminary data.</text>
</comment>
<sequence>MSGRTFVVIFIFWALLTIITPTLIHLSNSAKHESNSQGDWRTYDIKARKMVGHIKNQLLISPRDQYLKAVSRAQAPGPAPGKETGKLSKKLGSVFSSIK</sequence>
<accession>A0AAN7ME33</accession>
<dbReference type="Proteomes" id="UP001346149">
    <property type="component" value="Unassembled WGS sequence"/>
</dbReference>
<organism evidence="3 4">
    <name type="scientific">Trapa natans</name>
    <name type="common">Water chestnut</name>
    <dbReference type="NCBI Taxonomy" id="22666"/>
    <lineage>
        <taxon>Eukaryota</taxon>
        <taxon>Viridiplantae</taxon>
        <taxon>Streptophyta</taxon>
        <taxon>Embryophyta</taxon>
        <taxon>Tracheophyta</taxon>
        <taxon>Spermatophyta</taxon>
        <taxon>Magnoliopsida</taxon>
        <taxon>eudicotyledons</taxon>
        <taxon>Gunneridae</taxon>
        <taxon>Pentapetalae</taxon>
        <taxon>rosids</taxon>
        <taxon>malvids</taxon>
        <taxon>Myrtales</taxon>
        <taxon>Lythraceae</taxon>
        <taxon>Trapa</taxon>
    </lineage>
</organism>
<evidence type="ECO:0000256" key="2">
    <source>
        <dbReference type="SAM" id="Phobius"/>
    </source>
</evidence>
<keyword evidence="4" id="KW-1185">Reference proteome</keyword>
<evidence type="ECO:0000313" key="3">
    <source>
        <dbReference type="EMBL" id="KAK4803564.1"/>
    </source>
</evidence>
<protein>
    <submittedName>
        <fullName evidence="3">Uncharacterized protein</fullName>
    </submittedName>
</protein>
<feature type="region of interest" description="Disordered" evidence="1">
    <location>
        <begin position="71"/>
        <end position="99"/>
    </location>
</feature>